<keyword evidence="2 4" id="KW-0067">ATP-binding</keyword>
<keyword evidence="3 4" id="KW-0342">GTP-binding</keyword>
<dbReference type="GO" id="GO:0005525">
    <property type="term" value="F:GTP binding"/>
    <property type="evidence" value="ECO:0007669"/>
    <property type="project" value="UniProtKB-UniRule"/>
</dbReference>
<evidence type="ECO:0000256" key="2">
    <source>
        <dbReference type="ARBA" id="ARBA00022840"/>
    </source>
</evidence>
<evidence type="ECO:0000256" key="3">
    <source>
        <dbReference type="ARBA" id="ARBA00023134"/>
    </source>
</evidence>
<protein>
    <submittedName>
        <fullName evidence="7">RNase adapter RapZ</fullName>
    </submittedName>
</protein>
<dbReference type="AlphaFoldDB" id="A0A3L9XVY2"/>
<evidence type="ECO:0000259" key="5">
    <source>
        <dbReference type="Pfam" id="PF03668"/>
    </source>
</evidence>
<dbReference type="Gene3D" id="3.40.50.300">
    <property type="entry name" value="P-loop containing nucleotide triphosphate hydrolases"/>
    <property type="match status" value="1"/>
</dbReference>
<evidence type="ECO:0000259" key="6">
    <source>
        <dbReference type="Pfam" id="PF22740"/>
    </source>
</evidence>
<dbReference type="HAMAP" id="MF_00636">
    <property type="entry name" value="RapZ_like"/>
    <property type="match status" value="1"/>
</dbReference>
<feature type="binding site" evidence="4">
    <location>
        <begin position="13"/>
        <end position="20"/>
    </location>
    <ligand>
        <name>ATP</name>
        <dbReference type="ChEBI" id="CHEBI:30616"/>
    </ligand>
</feature>
<dbReference type="RefSeq" id="WP_121899461.1">
    <property type="nucleotide sequence ID" value="NZ_RCNT01000011.1"/>
</dbReference>
<evidence type="ECO:0000313" key="7">
    <source>
        <dbReference type="EMBL" id="RMA40774.1"/>
    </source>
</evidence>
<dbReference type="InterPro" id="IPR053931">
    <property type="entry name" value="RapZ_C"/>
</dbReference>
<feature type="domain" description="RapZ-like N-terminal" evidence="5">
    <location>
        <begin position="8"/>
        <end position="159"/>
    </location>
</feature>
<dbReference type="InterPro" id="IPR053930">
    <property type="entry name" value="RapZ-like_N"/>
</dbReference>
<dbReference type="GO" id="GO:0005524">
    <property type="term" value="F:ATP binding"/>
    <property type="evidence" value="ECO:0007669"/>
    <property type="project" value="UniProtKB-UniRule"/>
</dbReference>
<keyword evidence="8" id="KW-1185">Reference proteome</keyword>
<evidence type="ECO:0000256" key="4">
    <source>
        <dbReference type="HAMAP-Rule" id="MF_00636"/>
    </source>
</evidence>
<dbReference type="SUPFAM" id="SSF52540">
    <property type="entry name" value="P-loop containing nucleoside triphosphate hydrolases"/>
    <property type="match status" value="1"/>
</dbReference>
<feature type="binding site" evidence="4">
    <location>
        <begin position="60"/>
        <end position="63"/>
    </location>
    <ligand>
        <name>GTP</name>
        <dbReference type="ChEBI" id="CHEBI:37565"/>
    </ligand>
</feature>
<reference evidence="7 8" key="1">
    <citation type="submission" date="2018-10" db="EMBL/GenBank/DDBJ databases">
        <authorList>
            <person name="Jung H.S."/>
            <person name="Jeon C.O."/>
        </authorList>
    </citation>
    <scope>NUCLEOTIDE SEQUENCE [LARGE SCALE GENOMIC DNA]</scope>
    <source>
        <strain evidence="7 8">MA-7-27</strain>
    </source>
</reference>
<dbReference type="PIRSF" id="PIRSF005052">
    <property type="entry name" value="P-loopkin"/>
    <property type="match status" value="1"/>
</dbReference>
<feature type="domain" description="RapZ C-terminal" evidence="6">
    <location>
        <begin position="166"/>
        <end position="285"/>
    </location>
</feature>
<dbReference type="Pfam" id="PF22740">
    <property type="entry name" value="PapZ_C"/>
    <property type="match status" value="1"/>
</dbReference>
<evidence type="ECO:0000256" key="1">
    <source>
        <dbReference type="ARBA" id="ARBA00022741"/>
    </source>
</evidence>
<dbReference type="InterPro" id="IPR027417">
    <property type="entry name" value="P-loop_NTPase"/>
</dbReference>
<dbReference type="PANTHER" id="PTHR30448">
    <property type="entry name" value="RNASE ADAPTER PROTEIN RAPZ"/>
    <property type="match status" value="1"/>
</dbReference>
<comment type="caution">
    <text evidence="7">The sequence shown here is derived from an EMBL/GenBank/DDBJ whole genome shotgun (WGS) entry which is preliminary data.</text>
</comment>
<name>A0A3L9XVY2_9RHOB</name>
<keyword evidence="1 4" id="KW-0547">Nucleotide-binding</keyword>
<dbReference type="Pfam" id="PF03668">
    <property type="entry name" value="RapZ-like_N"/>
    <property type="match status" value="1"/>
</dbReference>
<dbReference type="InterPro" id="IPR005337">
    <property type="entry name" value="RapZ-like"/>
</dbReference>
<dbReference type="Proteomes" id="UP000281343">
    <property type="component" value="Unassembled WGS sequence"/>
</dbReference>
<dbReference type="PANTHER" id="PTHR30448:SF0">
    <property type="entry name" value="RNASE ADAPTER PROTEIN RAPZ"/>
    <property type="match status" value="1"/>
</dbReference>
<dbReference type="EMBL" id="RCNT01000011">
    <property type="protein sequence ID" value="RMA40774.1"/>
    <property type="molecule type" value="Genomic_DNA"/>
</dbReference>
<organism evidence="7 8">
    <name type="scientific">Rhodophyticola porphyridii</name>
    <dbReference type="NCBI Taxonomy" id="1852017"/>
    <lineage>
        <taxon>Bacteria</taxon>
        <taxon>Pseudomonadati</taxon>
        <taxon>Pseudomonadota</taxon>
        <taxon>Alphaproteobacteria</taxon>
        <taxon>Rhodobacterales</taxon>
        <taxon>Roseobacteraceae</taxon>
        <taxon>Rhodophyticola</taxon>
    </lineage>
</organism>
<accession>A0A3L9XVY2</accession>
<dbReference type="NCBIfam" id="NF003828">
    <property type="entry name" value="PRK05416.1"/>
    <property type="match status" value="1"/>
</dbReference>
<gene>
    <name evidence="7" type="primary">rapZ</name>
    <name evidence="7" type="ORF">D9R08_17705</name>
</gene>
<sequence length="293" mass="32362">MAEEAARVVFVSGPSGAGRSTAIRALEDLGFEAIDNLPLSLLPRLLEGPPITRPLALGTDPRNRDFSAQALIAAVDRLAADPEILADLVFLDCAAEVLERRYSETRRRHPLAPEDQPMLGIRLEQDLLAPVRARAGILIDTSEMTPHDLRAEINRWFASGGQQKLALSVQSFSYKRGLPTGADLVFDCRFLRNPYWRDDLRALDGRDPAVAAYIADDPRFPAFADQVTQLIETLLPAYRDEGKSHLNVAFGCTGGQHRSVAMAENLAAHLARAGWQVSKRHRELERRGVIQTP</sequence>
<dbReference type="OrthoDB" id="9784461at2"/>
<evidence type="ECO:0000313" key="8">
    <source>
        <dbReference type="Proteomes" id="UP000281343"/>
    </source>
</evidence>
<proteinExistence type="inferred from homology"/>